<dbReference type="Proteomes" id="UP000780801">
    <property type="component" value="Unassembled WGS sequence"/>
</dbReference>
<protein>
    <submittedName>
        <fullName evidence="2">Uncharacterized protein</fullName>
    </submittedName>
</protein>
<comment type="caution">
    <text evidence="2">The sequence shown here is derived from an EMBL/GenBank/DDBJ whole genome shotgun (WGS) entry which is preliminary data.</text>
</comment>
<name>A0A9P6FZD9_9FUNG</name>
<organism evidence="2 3">
    <name type="scientific">Lunasporangiospora selenospora</name>
    <dbReference type="NCBI Taxonomy" id="979761"/>
    <lineage>
        <taxon>Eukaryota</taxon>
        <taxon>Fungi</taxon>
        <taxon>Fungi incertae sedis</taxon>
        <taxon>Mucoromycota</taxon>
        <taxon>Mortierellomycotina</taxon>
        <taxon>Mortierellomycetes</taxon>
        <taxon>Mortierellales</taxon>
        <taxon>Mortierellaceae</taxon>
        <taxon>Lunasporangiospora</taxon>
    </lineage>
</organism>
<sequence length="147" mass="16528">MEWLERMKLMARQNEDDEGEMVDLPEGSNSERYRVLSSSSKGSSDLSRPMVGAPRGFEVSFSKILVISKNNGLTPGVAGFFMTGTILPPLRFPFEEPDDEREDASLTEEVEKDLEDVERTENWVVSVPIRRSWLNAGVDCKEASLVE</sequence>
<keyword evidence="3" id="KW-1185">Reference proteome</keyword>
<gene>
    <name evidence="2" type="ORF">BGW38_009279</name>
</gene>
<accession>A0A9P6FZD9</accession>
<proteinExistence type="predicted"/>
<dbReference type="EMBL" id="JAABOA010000675">
    <property type="protein sequence ID" value="KAF9583521.1"/>
    <property type="molecule type" value="Genomic_DNA"/>
</dbReference>
<feature type="compositionally biased region" description="Low complexity" evidence="1">
    <location>
        <begin position="37"/>
        <end position="47"/>
    </location>
</feature>
<reference evidence="2" key="1">
    <citation type="journal article" date="2020" name="Fungal Divers.">
        <title>Resolving the Mortierellaceae phylogeny through synthesis of multi-gene phylogenetics and phylogenomics.</title>
        <authorList>
            <person name="Vandepol N."/>
            <person name="Liber J."/>
            <person name="Desiro A."/>
            <person name="Na H."/>
            <person name="Kennedy M."/>
            <person name="Barry K."/>
            <person name="Grigoriev I.V."/>
            <person name="Miller A.N."/>
            <person name="O'Donnell K."/>
            <person name="Stajich J.E."/>
            <person name="Bonito G."/>
        </authorList>
    </citation>
    <scope>NUCLEOTIDE SEQUENCE</scope>
    <source>
        <strain evidence="2">KOD1015</strain>
    </source>
</reference>
<evidence type="ECO:0000256" key="1">
    <source>
        <dbReference type="SAM" id="MobiDB-lite"/>
    </source>
</evidence>
<evidence type="ECO:0000313" key="3">
    <source>
        <dbReference type="Proteomes" id="UP000780801"/>
    </source>
</evidence>
<feature type="region of interest" description="Disordered" evidence="1">
    <location>
        <begin position="10"/>
        <end position="49"/>
    </location>
</feature>
<evidence type="ECO:0000313" key="2">
    <source>
        <dbReference type="EMBL" id="KAF9583521.1"/>
    </source>
</evidence>
<dbReference type="AlphaFoldDB" id="A0A9P6FZD9"/>